<dbReference type="EMBL" id="ANHY01000011">
    <property type="protein sequence ID" value="EKV29801.1"/>
    <property type="molecule type" value="Genomic_DNA"/>
</dbReference>
<feature type="region of interest" description="Disordered" evidence="1">
    <location>
        <begin position="33"/>
        <end position="52"/>
    </location>
</feature>
<gene>
    <name evidence="2" type="ORF">C882_0231</name>
</gene>
<evidence type="ECO:0000313" key="3">
    <source>
        <dbReference type="Proteomes" id="UP000009881"/>
    </source>
</evidence>
<dbReference type="STRING" id="1238182.C882_0231"/>
<proteinExistence type="predicted"/>
<evidence type="ECO:0000256" key="1">
    <source>
        <dbReference type="SAM" id="MobiDB-lite"/>
    </source>
</evidence>
<name>K9HMN4_9PROT</name>
<evidence type="ECO:0000313" key="2">
    <source>
        <dbReference type="EMBL" id="EKV29801.1"/>
    </source>
</evidence>
<dbReference type="Proteomes" id="UP000009881">
    <property type="component" value="Unassembled WGS sequence"/>
</dbReference>
<accession>K9HMN4</accession>
<organism evidence="2 3">
    <name type="scientific">Caenispirillum salinarum AK4</name>
    <dbReference type="NCBI Taxonomy" id="1238182"/>
    <lineage>
        <taxon>Bacteria</taxon>
        <taxon>Pseudomonadati</taxon>
        <taxon>Pseudomonadota</taxon>
        <taxon>Alphaproteobacteria</taxon>
        <taxon>Rhodospirillales</taxon>
        <taxon>Novispirillaceae</taxon>
        <taxon>Caenispirillum</taxon>
    </lineage>
</organism>
<comment type="caution">
    <text evidence="2">The sequence shown here is derived from an EMBL/GenBank/DDBJ whole genome shotgun (WGS) entry which is preliminary data.</text>
</comment>
<sequence>MLVIGGAQFHLTNANRLLEPQEVPQKRCQTLSPFRPATGLQREAPVGRSLEK</sequence>
<keyword evidence="3" id="KW-1185">Reference proteome</keyword>
<dbReference type="AlphaFoldDB" id="K9HMN4"/>
<protein>
    <submittedName>
        <fullName evidence="2">Uncharacterized protein</fullName>
    </submittedName>
</protein>
<reference evidence="2 3" key="1">
    <citation type="journal article" date="2013" name="Genome Announc.">
        <title>Draft Genome Sequence of an Alphaproteobacterium, Caenispirillum salinarum AK4(T), Isolated from a Solar Saltern.</title>
        <authorList>
            <person name="Khatri I."/>
            <person name="Singh A."/>
            <person name="Korpole S."/>
            <person name="Pinnaka A.K."/>
            <person name="Subramanian S."/>
        </authorList>
    </citation>
    <scope>NUCLEOTIDE SEQUENCE [LARGE SCALE GENOMIC DNA]</scope>
    <source>
        <strain evidence="2 3">AK4</strain>
    </source>
</reference>